<dbReference type="EMBL" id="NCEQ01000006">
    <property type="protein sequence ID" value="OYX57295.1"/>
    <property type="molecule type" value="Genomic_DNA"/>
</dbReference>
<gene>
    <name evidence="4" type="ORF">B7Y86_06205</name>
</gene>
<keyword evidence="2" id="KW-0560">Oxidoreductase</keyword>
<name>A0A258HJU2_9CAUL</name>
<dbReference type="Gene3D" id="3.40.50.720">
    <property type="entry name" value="NAD(P)-binding Rossmann-like Domain"/>
    <property type="match status" value="1"/>
</dbReference>
<dbReference type="AlphaFoldDB" id="A0A258HJU2"/>
<dbReference type="GO" id="GO:0009089">
    <property type="term" value="P:lysine biosynthetic process via diaminopimelate"/>
    <property type="evidence" value="ECO:0007669"/>
    <property type="project" value="InterPro"/>
</dbReference>
<evidence type="ECO:0000313" key="5">
    <source>
        <dbReference type="Proteomes" id="UP000216147"/>
    </source>
</evidence>
<protein>
    <recommendedName>
        <fullName evidence="3">Dihydrodipicolinate reductase N-terminal domain-containing protein</fullName>
    </recommendedName>
</protein>
<evidence type="ECO:0000259" key="3">
    <source>
        <dbReference type="Pfam" id="PF01113"/>
    </source>
</evidence>
<accession>A0A258HJU2</accession>
<feature type="domain" description="Dihydrodipicolinate reductase N-terminal" evidence="3">
    <location>
        <begin position="11"/>
        <end position="76"/>
    </location>
</feature>
<dbReference type="GO" id="GO:0008839">
    <property type="term" value="F:4-hydroxy-tetrahydrodipicolinate reductase"/>
    <property type="evidence" value="ECO:0007669"/>
    <property type="project" value="InterPro"/>
</dbReference>
<dbReference type="CDD" id="cd24146">
    <property type="entry name" value="nat-AmDH_N_like"/>
    <property type="match status" value="1"/>
</dbReference>
<evidence type="ECO:0000256" key="2">
    <source>
        <dbReference type="ARBA" id="ARBA00023002"/>
    </source>
</evidence>
<dbReference type="Pfam" id="PF01113">
    <property type="entry name" value="DapB_N"/>
    <property type="match status" value="1"/>
</dbReference>
<evidence type="ECO:0000313" key="4">
    <source>
        <dbReference type="EMBL" id="OYX57295.1"/>
    </source>
</evidence>
<comment type="caution">
    <text evidence="4">The sequence shown here is derived from an EMBL/GenBank/DDBJ whole genome shotgun (WGS) entry which is preliminary data.</text>
</comment>
<proteinExistence type="predicted"/>
<evidence type="ECO:0000256" key="1">
    <source>
        <dbReference type="ARBA" id="ARBA00022857"/>
    </source>
</evidence>
<dbReference type="InterPro" id="IPR036291">
    <property type="entry name" value="NAD(P)-bd_dom_sf"/>
</dbReference>
<organism evidence="4 5">
    <name type="scientific">Brevundimonas subvibrioides</name>
    <dbReference type="NCBI Taxonomy" id="74313"/>
    <lineage>
        <taxon>Bacteria</taxon>
        <taxon>Pseudomonadati</taxon>
        <taxon>Pseudomonadota</taxon>
        <taxon>Alphaproteobacteria</taxon>
        <taxon>Caulobacterales</taxon>
        <taxon>Caulobacteraceae</taxon>
        <taxon>Brevundimonas</taxon>
    </lineage>
</organism>
<dbReference type="Proteomes" id="UP000216147">
    <property type="component" value="Unassembled WGS sequence"/>
</dbReference>
<sequence length="340" mass="36108">MTRPIRVIQWATGSMGKACLRAVLDDDRFQLVGLFVYGEAKAGRDAGDIARRPETGVIATRSIDEILALEADVVIHAPMLSAPYVGHDADVKRLLESGKNVVSINHYFEPAALGLDYANGLADSARKGGATLAGTGVNPGWVAERMAVNAVALCLSHSNIATREIIDCTTVPNPDYVFGALGFGSAAGEIDLTNGPLAETFTAMFSQSVEGLAQRLGLSLDRFEPDHDVSLAERDLTIAAGLIPKGTVSATTWRVHGLIDGVRRITHEVNWIMDPAQAPFAGKPHWGIEVDGLPGVRIAIDLVDTAPDGVRTRPEQFAVAAMVIQALPRVVAAPPGLLRL</sequence>
<reference evidence="4 5" key="1">
    <citation type="submission" date="2017-03" db="EMBL/GenBank/DDBJ databases">
        <title>Lifting the veil on microbial sulfur biogeochemistry in mining wastewaters.</title>
        <authorList>
            <person name="Kantor R.S."/>
            <person name="Colenbrander Nelson T."/>
            <person name="Marshall S."/>
            <person name="Bennett D."/>
            <person name="Apte S."/>
            <person name="Camacho D."/>
            <person name="Thomas B.C."/>
            <person name="Warren L.A."/>
            <person name="Banfield J.F."/>
        </authorList>
    </citation>
    <scope>NUCLEOTIDE SEQUENCE [LARGE SCALE GENOMIC DNA]</scope>
    <source>
        <strain evidence="4">32-68-21</strain>
    </source>
</reference>
<keyword evidence="1" id="KW-0521">NADP</keyword>
<dbReference type="SUPFAM" id="SSF51735">
    <property type="entry name" value="NAD(P)-binding Rossmann-fold domains"/>
    <property type="match status" value="1"/>
</dbReference>
<dbReference type="InterPro" id="IPR000846">
    <property type="entry name" value="DapB_N"/>
</dbReference>